<dbReference type="AlphaFoldDB" id="A0A1H0M920"/>
<keyword evidence="4 6" id="KW-1133">Transmembrane helix</keyword>
<feature type="transmembrane region" description="Helical" evidence="6">
    <location>
        <begin position="56"/>
        <end position="75"/>
    </location>
</feature>
<feature type="transmembrane region" description="Helical" evidence="6">
    <location>
        <begin position="166"/>
        <end position="183"/>
    </location>
</feature>
<feature type="transmembrane region" description="Helical" evidence="6">
    <location>
        <begin position="6"/>
        <end position="25"/>
    </location>
</feature>
<organism evidence="7 8">
    <name type="scientific">Pedococcus dokdonensis</name>
    <dbReference type="NCBI Taxonomy" id="443156"/>
    <lineage>
        <taxon>Bacteria</taxon>
        <taxon>Bacillati</taxon>
        <taxon>Actinomycetota</taxon>
        <taxon>Actinomycetes</taxon>
        <taxon>Micrococcales</taxon>
        <taxon>Intrasporangiaceae</taxon>
        <taxon>Pedococcus</taxon>
    </lineage>
</organism>
<feature type="transmembrane region" description="Helical" evidence="6">
    <location>
        <begin position="195"/>
        <end position="213"/>
    </location>
</feature>
<evidence type="ECO:0000256" key="3">
    <source>
        <dbReference type="ARBA" id="ARBA00022692"/>
    </source>
</evidence>
<evidence type="ECO:0000256" key="4">
    <source>
        <dbReference type="ARBA" id="ARBA00022989"/>
    </source>
</evidence>
<evidence type="ECO:0000313" key="7">
    <source>
        <dbReference type="EMBL" id="SDO76998.1"/>
    </source>
</evidence>
<dbReference type="PANTHER" id="PTHR31885:SF6">
    <property type="entry name" value="GH04784P"/>
    <property type="match status" value="1"/>
</dbReference>
<dbReference type="OrthoDB" id="4350515at2"/>
<keyword evidence="5 6" id="KW-0472">Membrane</keyword>
<dbReference type="Proteomes" id="UP000199077">
    <property type="component" value="Chromosome I"/>
</dbReference>
<keyword evidence="8" id="KW-1185">Reference proteome</keyword>
<keyword evidence="3 6" id="KW-0812">Transmembrane</keyword>
<accession>A0A1H0M920</accession>
<evidence type="ECO:0000256" key="6">
    <source>
        <dbReference type="SAM" id="Phobius"/>
    </source>
</evidence>
<reference evidence="8" key="1">
    <citation type="submission" date="2016-10" db="EMBL/GenBank/DDBJ databases">
        <authorList>
            <person name="Varghese N."/>
            <person name="Submissions S."/>
        </authorList>
    </citation>
    <scope>NUCLEOTIDE SEQUENCE [LARGE SCALE GENOMIC DNA]</scope>
    <source>
        <strain evidence="8">DSM 22329</strain>
    </source>
</reference>
<feature type="transmembrane region" description="Helical" evidence="6">
    <location>
        <begin position="32"/>
        <end position="50"/>
    </location>
</feature>
<dbReference type="PANTHER" id="PTHR31885">
    <property type="entry name" value="GH04784P"/>
    <property type="match status" value="1"/>
</dbReference>
<sequence>MPDSALASLAAVALVAPVNWWSVAVRGRRREWVSKPLVLGLLLVTAWRCGANDTTAGTWLLVALALSLVGDVALLSDSQPRFVAGLGSFLLAHLAFVVAFAHLGMPRGDLALVGLVLVAGLAATVGRLVVPAARQEGGAVLGAAVAGYMGVIGAMVVAAWATGHPLVALGASVFMVSDAVLALDRFVRERRFGSLAVMVTYHLAQVLLVLGVLTA</sequence>
<feature type="transmembrane region" description="Helical" evidence="6">
    <location>
        <begin position="137"/>
        <end position="160"/>
    </location>
</feature>
<feature type="transmembrane region" description="Helical" evidence="6">
    <location>
        <begin position="110"/>
        <end position="130"/>
    </location>
</feature>
<proteinExistence type="inferred from homology"/>
<evidence type="ECO:0000256" key="5">
    <source>
        <dbReference type="ARBA" id="ARBA00023136"/>
    </source>
</evidence>
<dbReference type="EMBL" id="LT629711">
    <property type="protein sequence ID" value="SDO76998.1"/>
    <property type="molecule type" value="Genomic_DNA"/>
</dbReference>
<gene>
    <name evidence="7" type="ORF">SAMN04489867_0538</name>
</gene>
<feature type="transmembrane region" description="Helical" evidence="6">
    <location>
        <begin position="82"/>
        <end position="104"/>
    </location>
</feature>
<dbReference type="STRING" id="443156.SAMN04489867_0538"/>
<dbReference type="Pfam" id="PF07947">
    <property type="entry name" value="YhhN"/>
    <property type="match status" value="1"/>
</dbReference>
<comment type="similarity">
    <text evidence="2">Belongs to the TMEM86 family.</text>
</comment>
<protein>
    <submittedName>
        <fullName evidence="7">Uncharacterized membrane protein YhhN</fullName>
    </submittedName>
</protein>
<evidence type="ECO:0000256" key="2">
    <source>
        <dbReference type="ARBA" id="ARBA00007375"/>
    </source>
</evidence>
<dbReference type="GO" id="GO:0016787">
    <property type="term" value="F:hydrolase activity"/>
    <property type="evidence" value="ECO:0007669"/>
    <property type="project" value="TreeGrafter"/>
</dbReference>
<name>A0A1H0M920_9MICO</name>
<comment type="subcellular location">
    <subcellularLocation>
        <location evidence="1">Membrane</location>
        <topology evidence="1">Multi-pass membrane protein</topology>
    </subcellularLocation>
</comment>
<evidence type="ECO:0000313" key="8">
    <source>
        <dbReference type="Proteomes" id="UP000199077"/>
    </source>
</evidence>
<dbReference type="RefSeq" id="WP_157692864.1">
    <property type="nucleotide sequence ID" value="NZ_LT629711.1"/>
</dbReference>
<dbReference type="GO" id="GO:0016020">
    <property type="term" value="C:membrane"/>
    <property type="evidence" value="ECO:0007669"/>
    <property type="project" value="UniProtKB-SubCell"/>
</dbReference>
<evidence type="ECO:0000256" key="1">
    <source>
        <dbReference type="ARBA" id="ARBA00004141"/>
    </source>
</evidence>
<dbReference type="InterPro" id="IPR012506">
    <property type="entry name" value="TMEM86B-like"/>
</dbReference>